<evidence type="ECO:0000313" key="2">
    <source>
        <dbReference type="EMBL" id="KAG0251622.1"/>
    </source>
</evidence>
<dbReference type="Proteomes" id="UP000807716">
    <property type="component" value="Unassembled WGS sequence"/>
</dbReference>
<feature type="non-terminal residue" evidence="2">
    <location>
        <position position="292"/>
    </location>
</feature>
<keyword evidence="3" id="KW-1185">Reference proteome</keyword>
<reference evidence="2" key="1">
    <citation type="journal article" date="2020" name="Fungal Divers.">
        <title>Resolving the Mortierellaceae phylogeny through synthesis of multi-gene phylogenetics and phylogenomics.</title>
        <authorList>
            <person name="Vandepol N."/>
            <person name="Liber J."/>
            <person name="Desiro A."/>
            <person name="Na H."/>
            <person name="Kennedy M."/>
            <person name="Barry K."/>
            <person name="Grigoriev I.V."/>
            <person name="Miller A.N."/>
            <person name="O'Donnell K."/>
            <person name="Stajich J.E."/>
            <person name="Bonito G."/>
        </authorList>
    </citation>
    <scope>NUCLEOTIDE SEQUENCE</scope>
    <source>
        <strain evidence="2">BC1065</strain>
    </source>
</reference>
<gene>
    <name evidence="2" type="ORF">DFQ27_008642</name>
</gene>
<accession>A0A9P6PSJ9</accession>
<dbReference type="AlphaFoldDB" id="A0A9P6PSJ9"/>
<organism evidence="2 3">
    <name type="scientific">Actinomortierella ambigua</name>
    <dbReference type="NCBI Taxonomy" id="1343610"/>
    <lineage>
        <taxon>Eukaryota</taxon>
        <taxon>Fungi</taxon>
        <taxon>Fungi incertae sedis</taxon>
        <taxon>Mucoromycota</taxon>
        <taxon>Mortierellomycotina</taxon>
        <taxon>Mortierellomycetes</taxon>
        <taxon>Mortierellales</taxon>
        <taxon>Mortierellaceae</taxon>
        <taxon>Actinomortierella</taxon>
    </lineage>
</organism>
<evidence type="ECO:0000313" key="3">
    <source>
        <dbReference type="Proteomes" id="UP000807716"/>
    </source>
</evidence>
<comment type="caution">
    <text evidence="2">The sequence shown here is derived from an EMBL/GenBank/DDBJ whole genome shotgun (WGS) entry which is preliminary data.</text>
</comment>
<evidence type="ECO:0000256" key="1">
    <source>
        <dbReference type="SAM" id="MobiDB-lite"/>
    </source>
</evidence>
<dbReference type="EMBL" id="JAAAJB010000735">
    <property type="protein sequence ID" value="KAG0251622.1"/>
    <property type="molecule type" value="Genomic_DNA"/>
</dbReference>
<name>A0A9P6PSJ9_9FUNG</name>
<proteinExistence type="predicted"/>
<sequence>MNWHYVKGDSQFEVRPHYGNARINVSIELDQNYHSDRLGSVLVRALELVPAEKMPLRSDPEASFECSPQPELTILTQMPAVRRPVNDANAPAGDERAPATSPEKGVVARLATSKDGKYIAALTIFPDWVTVQVWPKLLFEKTARDDARTSRDLSQNGAFARIDCKKAHDVPLELILSDNGEYVAVYQAPRIGDWCLDSTLPKSDFGVKLFRNILVPGVQEVSVDIARNNFQDGIDRSSLRCLNIIKADPDHLKQAVGYATFVGKSENYWRSLPNRFVFCNGLYLDIYELEGD</sequence>
<protein>
    <submittedName>
        <fullName evidence="2">Uncharacterized protein</fullName>
    </submittedName>
</protein>
<dbReference type="OrthoDB" id="2445620at2759"/>
<feature type="region of interest" description="Disordered" evidence="1">
    <location>
        <begin position="85"/>
        <end position="104"/>
    </location>
</feature>